<feature type="transmembrane region" description="Helical" evidence="2">
    <location>
        <begin position="5"/>
        <end position="23"/>
    </location>
</feature>
<evidence type="ECO:0000256" key="2">
    <source>
        <dbReference type="SAM" id="Phobius"/>
    </source>
</evidence>
<proteinExistence type="predicted"/>
<evidence type="ECO:0000313" key="3">
    <source>
        <dbReference type="EMBL" id="AFX88993.1"/>
    </source>
</evidence>
<accession>K7Y7I8</accession>
<keyword evidence="2" id="KW-0472">Membrane</keyword>
<keyword evidence="2" id="KW-0812">Transmembrane</keyword>
<dbReference type="EMBL" id="JX628774">
    <property type="protein sequence ID" value="AFX88993.1"/>
    <property type="molecule type" value="Genomic_DNA"/>
</dbReference>
<feature type="transmembrane region" description="Helical" evidence="2">
    <location>
        <begin position="29"/>
        <end position="49"/>
    </location>
</feature>
<dbReference type="NCBIfam" id="NF040963">
    <property type="entry name" value="MamI"/>
    <property type="match status" value="1"/>
</dbReference>
<gene>
    <name evidence="3" type="primary">mamI-4</name>
</gene>
<dbReference type="AlphaFoldDB" id="K7Y7I8"/>
<keyword evidence="2" id="KW-1133">Transmembrane helix</keyword>
<feature type="region of interest" description="Disordered" evidence="1">
    <location>
        <begin position="54"/>
        <end position="75"/>
    </location>
</feature>
<dbReference type="Pfam" id="PF26391">
    <property type="entry name" value="MamI"/>
    <property type="match status" value="1"/>
</dbReference>
<name>K7Y7I8_9BACT</name>
<protein>
    <submittedName>
        <fullName evidence="3">Magnetosome protein</fullName>
    </submittedName>
</protein>
<evidence type="ECO:0000256" key="1">
    <source>
        <dbReference type="SAM" id="MobiDB-lite"/>
    </source>
</evidence>
<sequence length="75" mass="8206">MKHIIVGLVAITLGIWGIVLNWYQFLDLLWVLVPMAAVICGVIALLAGISNFSKSSDTDAGRSVEERLAEESFNE</sequence>
<organism evidence="3">
    <name type="scientific">Desulfamplus magnetovallimortis BW-1</name>
    <dbReference type="NCBI Taxonomy" id="1073250"/>
    <lineage>
        <taxon>Bacteria</taxon>
        <taxon>Pseudomonadati</taxon>
        <taxon>Thermodesulfobacteriota</taxon>
        <taxon>Desulfobacteria</taxon>
        <taxon>Desulfobacterales</taxon>
        <taxon>Desulfobacteraceae</taxon>
        <taxon>Desulfamplus</taxon>
    </lineage>
</organism>
<reference evidence="3" key="1">
    <citation type="submission" date="2012-09" db="EMBL/GenBank/DDBJ databases">
        <title>Magnetosome genes in the magnetite and greigite producer strain BW-1.</title>
        <authorList>
            <person name="Lefevre C.T."/>
            <person name="Bazylinski D.A."/>
        </authorList>
    </citation>
    <scope>NUCLEOTIDE SEQUENCE</scope>
    <source>
        <strain evidence="3">BW-1</strain>
    </source>
</reference>
<dbReference type="InterPro" id="IPR058806">
    <property type="entry name" value="MamI"/>
</dbReference>
<feature type="compositionally biased region" description="Basic and acidic residues" evidence="1">
    <location>
        <begin position="56"/>
        <end position="75"/>
    </location>
</feature>